<evidence type="ECO:0000256" key="9">
    <source>
        <dbReference type="ARBA" id="ARBA00022843"/>
    </source>
</evidence>
<feature type="compositionally biased region" description="Basic and acidic residues" evidence="12">
    <location>
        <begin position="13"/>
        <end position="41"/>
    </location>
</feature>
<keyword evidence="14" id="KW-1185">Reference proteome</keyword>
<feature type="compositionally biased region" description="Basic and acidic residues" evidence="12">
    <location>
        <begin position="716"/>
        <end position="740"/>
    </location>
</feature>
<feature type="compositionally biased region" description="Basic and acidic residues" evidence="12">
    <location>
        <begin position="279"/>
        <end position="304"/>
    </location>
</feature>
<feature type="compositionally biased region" description="Low complexity" evidence="12">
    <location>
        <begin position="605"/>
        <end position="616"/>
    </location>
</feature>
<keyword evidence="10" id="KW-0007">Acetylation</keyword>
<feature type="compositionally biased region" description="Basic and acidic residues" evidence="12">
    <location>
        <begin position="210"/>
        <end position="223"/>
    </location>
</feature>
<protein>
    <recommendedName>
        <fullName evidence="3">Calpastatin</fullName>
    </recommendedName>
    <alternativeName>
        <fullName evidence="11">Calpain inhibitor</fullName>
    </alternativeName>
</protein>
<feature type="compositionally biased region" description="Low complexity" evidence="12">
    <location>
        <begin position="636"/>
        <end position="657"/>
    </location>
</feature>
<dbReference type="AlphaFoldDB" id="A0AAD1SDI1"/>
<dbReference type="GO" id="GO:0010859">
    <property type="term" value="F:calcium-dependent cysteine-type endopeptidase inhibitor activity"/>
    <property type="evidence" value="ECO:0007669"/>
    <property type="project" value="TreeGrafter"/>
</dbReference>
<feature type="compositionally biased region" description="Low complexity" evidence="12">
    <location>
        <begin position="939"/>
        <end position="953"/>
    </location>
</feature>
<feature type="compositionally biased region" description="Basic and acidic residues" evidence="12">
    <location>
        <begin position="161"/>
        <end position="175"/>
    </location>
</feature>
<keyword evidence="8" id="KW-0677">Repeat</keyword>
<gene>
    <name evidence="13" type="ORF">PECUL_23A061864</name>
</gene>
<feature type="compositionally biased region" description="Basic and acidic residues" evidence="12">
    <location>
        <begin position="679"/>
        <end position="705"/>
    </location>
</feature>
<evidence type="ECO:0000256" key="7">
    <source>
        <dbReference type="ARBA" id="ARBA00022704"/>
    </source>
</evidence>
<comment type="similarity">
    <text evidence="2">Belongs to the protease inhibitor I27 (calpastatin) family.</text>
</comment>
<feature type="compositionally biased region" description="Basic and acidic residues" evidence="12">
    <location>
        <begin position="538"/>
        <end position="560"/>
    </location>
</feature>
<evidence type="ECO:0000256" key="6">
    <source>
        <dbReference type="ARBA" id="ARBA00022690"/>
    </source>
</evidence>
<evidence type="ECO:0000256" key="8">
    <source>
        <dbReference type="ARBA" id="ARBA00022737"/>
    </source>
</evidence>
<feature type="compositionally biased region" description="Basic and acidic residues" evidence="12">
    <location>
        <begin position="105"/>
        <end position="129"/>
    </location>
</feature>
<dbReference type="EMBL" id="OW240916">
    <property type="protein sequence ID" value="CAH2297064.1"/>
    <property type="molecule type" value="Genomic_DNA"/>
</dbReference>
<keyword evidence="9" id="KW-0832">Ubl conjugation</keyword>
<feature type="compositionally biased region" description="Basic and acidic residues" evidence="12">
    <location>
        <begin position="854"/>
        <end position="881"/>
    </location>
</feature>
<evidence type="ECO:0000256" key="3">
    <source>
        <dbReference type="ARBA" id="ARBA00017619"/>
    </source>
</evidence>
<dbReference type="EMBL" id="OW240916">
    <property type="protein sequence ID" value="CAH2297067.1"/>
    <property type="molecule type" value="Genomic_DNA"/>
</dbReference>
<reference evidence="13" key="1">
    <citation type="submission" date="2022-03" db="EMBL/GenBank/DDBJ databases">
        <authorList>
            <person name="Alioto T."/>
            <person name="Alioto T."/>
            <person name="Gomez Garrido J."/>
        </authorList>
    </citation>
    <scope>NUCLEOTIDE SEQUENCE</scope>
</reference>
<dbReference type="Pfam" id="PF00748">
    <property type="entry name" value="Calpain_inhib"/>
    <property type="match status" value="5"/>
</dbReference>
<sequence length="975" mass="101740">MPGGRKHKGGGKVPKEQGDKKTAGASKPADKKTPESTEKKPSASSVSQSARAQASGASGATGATGASKAQPSQDRTMKPADQKAVPSQEKSTRPSDQKAQSSQEKATKPADPKAPPSEEKTAKPSDPKARQTSKPEPAKSVQSTKPKSTTTTTSATSKQASKQDSKPDPGKEKAGSKVSSGTVGKVAATAAAGTVVAAAAVGAASAAAVKQKDEVKEEKKAVSADKVSAAAAAPAKSDIDDALDELVNTLSGPDPFPESPKFTGPEIKEDPAVSEYLEELGKRESTIPPEYRKLLDGKGEKPAEQVEESFGDDELLDALSSDFVSCPAPPEGKKPKLEECIAIKPTSAAAVSSKPGTETVPQDALDELLGTLEGPPVNVPESPQFTGPIITETAITSSYLEELGKKESTIPPKYRHLLDGKDHGKEVPPAVPSDEPKSLTDAELADEFSKDFDFSSSPTVPPPSSTKLSDGKPQTPDQVVASSASSSQSAAKPSGDVDSSALDELMGTLDGPEFAVPESPIFTGPEVTETSTATHIEGLGERDSTIPPEYRHLLDGKVDGKVVPPPPEEKPMDDDELVAALDFGCPQPAAVLQTPPIKPKPQDVAALDSASAQPAAVLQSPPIKPKDSCAKKPEADVVSSSRSAAVQSAPVSSKAPVLKGSVPKADPLDALSGTLGVRQVEDHKDKKAAVDSVKEKTDQKKQDKLGEDEETIPPDYRLKEVKDKDGKPILPKPKDKPKELSEDELLDAFSAGFETSQTAPLQCSGKEPKSMSGSGEVVSCAKAPAVKAGAPRPAEPDAKISDDALDLLSGTLGSREPDPNENKPIVDKVKEKATSEHIERLGDRDSTIPPEYRNLLDGKDEKGQPIKPPSKEEMKSEKSMDDDSAIDALSSGFASCDTKSTEKVQQTSKDKTEKTSSCSTVSQSSGKTLDPVKEKTDKSSSSTTVSQSSGKSSDPPKSANETSPAKPSTQKTSRS</sequence>
<dbReference type="Proteomes" id="UP001295444">
    <property type="component" value="Chromosome 05"/>
</dbReference>
<accession>A0AAD1SDI1</accession>
<dbReference type="InterPro" id="IPR026998">
    <property type="entry name" value="Calpastatin"/>
</dbReference>
<feature type="compositionally biased region" description="Low complexity" evidence="12">
    <location>
        <begin position="916"/>
        <end position="925"/>
    </location>
</feature>
<organism evidence="13 14">
    <name type="scientific">Pelobates cultripes</name>
    <name type="common">Western spadefoot toad</name>
    <dbReference type="NCBI Taxonomy" id="61616"/>
    <lineage>
        <taxon>Eukaryota</taxon>
        <taxon>Metazoa</taxon>
        <taxon>Chordata</taxon>
        <taxon>Craniata</taxon>
        <taxon>Vertebrata</taxon>
        <taxon>Euteleostomi</taxon>
        <taxon>Amphibia</taxon>
        <taxon>Batrachia</taxon>
        <taxon>Anura</taxon>
        <taxon>Pelobatoidea</taxon>
        <taxon>Pelobatidae</taxon>
        <taxon>Pelobates</taxon>
    </lineage>
</organism>
<feature type="compositionally biased region" description="Basic and acidic residues" evidence="12">
    <location>
        <begin position="815"/>
        <end position="846"/>
    </location>
</feature>
<name>A0AAD1SDI1_PELCU</name>
<feature type="compositionally biased region" description="Low complexity" evidence="12">
    <location>
        <begin position="224"/>
        <end position="236"/>
    </location>
</feature>
<feature type="compositionally biased region" description="Basic and acidic residues" evidence="12">
    <location>
        <begin position="416"/>
        <end position="426"/>
    </location>
</feature>
<keyword evidence="6" id="KW-0646">Protease inhibitor</keyword>
<evidence type="ECO:0000256" key="2">
    <source>
        <dbReference type="ARBA" id="ARBA00009487"/>
    </source>
</evidence>
<evidence type="ECO:0000256" key="1">
    <source>
        <dbReference type="ARBA" id="ARBA00002637"/>
    </source>
</evidence>
<evidence type="ECO:0000256" key="11">
    <source>
        <dbReference type="ARBA" id="ARBA00033013"/>
    </source>
</evidence>
<feature type="region of interest" description="Disordered" evidence="12">
    <location>
        <begin position="1"/>
        <end position="185"/>
    </location>
</feature>
<feature type="compositionally biased region" description="Basic residues" evidence="12">
    <location>
        <begin position="1"/>
        <end position="10"/>
    </location>
</feature>
<comment type="function">
    <text evidence="1">Specific inhibition of calpain (calcium-dependent cysteine protease). Plays a key role in postmortem tenderization of meat and have been proposed to be involved in muscle protein degradation in living tissue.</text>
</comment>
<feature type="compositionally biased region" description="Polar residues" evidence="12">
    <location>
        <begin position="959"/>
        <end position="975"/>
    </location>
</feature>
<keyword evidence="5" id="KW-0597">Phosphoprotein</keyword>
<dbReference type="EMBL" id="OW240916">
    <property type="protein sequence ID" value="CAH2297063.1"/>
    <property type="molecule type" value="Genomic_DNA"/>
</dbReference>
<feature type="region of interest" description="Disordered" evidence="12">
    <location>
        <begin position="590"/>
        <end position="975"/>
    </location>
</feature>
<dbReference type="PANTHER" id="PTHR10077">
    <property type="entry name" value="CALPASTATIN"/>
    <property type="match status" value="1"/>
</dbReference>
<keyword evidence="4" id="KW-1017">Isopeptide bond</keyword>
<keyword evidence="7" id="KW-0789">Thiol protease inhibitor</keyword>
<feature type="compositionally biased region" description="Low complexity" evidence="12">
    <location>
        <begin position="478"/>
        <end position="491"/>
    </location>
</feature>
<dbReference type="InterPro" id="IPR001259">
    <property type="entry name" value="Prot_inh_calpain"/>
</dbReference>
<evidence type="ECO:0000256" key="4">
    <source>
        <dbReference type="ARBA" id="ARBA00022499"/>
    </source>
</evidence>
<evidence type="ECO:0000256" key="10">
    <source>
        <dbReference type="ARBA" id="ARBA00022990"/>
    </source>
</evidence>
<proteinExistence type="inferred from homology"/>
<feature type="region of interest" description="Disordered" evidence="12">
    <location>
        <begin position="202"/>
        <end position="311"/>
    </location>
</feature>
<feature type="compositionally biased region" description="Low complexity" evidence="12">
    <location>
        <begin position="139"/>
        <end position="160"/>
    </location>
</feature>
<evidence type="ECO:0000256" key="5">
    <source>
        <dbReference type="ARBA" id="ARBA00022553"/>
    </source>
</evidence>
<evidence type="ECO:0000256" key="12">
    <source>
        <dbReference type="SAM" id="MobiDB-lite"/>
    </source>
</evidence>
<feature type="region of interest" description="Disordered" evidence="12">
    <location>
        <begin position="403"/>
        <end position="573"/>
    </location>
</feature>
<dbReference type="PANTHER" id="PTHR10077:SF0">
    <property type="entry name" value="CALPASTATIN"/>
    <property type="match status" value="1"/>
</dbReference>
<feature type="compositionally biased region" description="Low complexity" evidence="12">
    <location>
        <begin position="42"/>
        <end position="67"/>
    </location>
</feature>
<feature type="compositionally biased region" description="Basic and acidic residues" evidence="12">
    <location>
        <begin position="624"/>
        <end position="635"/>
    </location>
</feature>
<evidence type="ECO:0000313" key="14">
    <source>
        <dbReference type="Proteomes" id="UP001295444"/>
    </source>
</evidence>
<evidence type="ECO:0000313" key="13">
    <source>
        <dbReference type="EMBL" id="CAH2297064.1"/>
    </source>
</evidence>
<dbReference type="GO" id="GO:0005737">
    <property type="term" value="C:cytoplasm"/>
    <property type="evidence" value="ECO:0007669"/>
    <property type="project" value="TreeGrafter"/>
</dbReference>